<dbReference type="InterPro" id="IPR023186">
    <property type="entry name" value="IUNH"/>
</dbReference>
<feature type="domain" description="Inosine/uridine-preferring nucleoside hydrolase" evidence="3">
    <location>
        <begin position="6"/>
        <end position="300"/>
    </location>
</feature>
<dbReference type="InterPro" id="IPR036452">
    <property type="entry name" value="Ribo_hydro-like"/>
</dbReference>
<dbReference type="InterPro" id="IPR001910">
    <property type="entry name" value="Inosine/uridine_hydrolase_dom"/>
</dbReference>
<keyword evidence="1 4" id="KW-0378">Hydrolase</keyword>
<keyword evidence="5" id="KW-1185">Reference proteome</keyword>
<keyword evidence="2" id="KW-0326">Glycosidase</keyword>
<dbReference type="Gene3D" id="3.90.245.10">
    <property type="entry name" value="Ribonucleoside hydrolase-like"/>
    <property type="match status" value="1"/>
</dbReference>
<dbReference type="PANTHER" id="PTHR12304:SF4">
    <property type="entry name" value="URIDINE NUCLEOSIDASE"/>
    <property type="match status" value="1"/>
</dbReference>
<accession>A0ABU6MY65</accession>
<evidence type="ECO:0000256" key="1">
    <source>
        <dbReference type="ARBA" id="ARBA00022801"/>
    </source>
</evidence>
<dbReference type="SUPFAM" id="SSF53590">
    <property type="entry name" value="Nucleoside hydrolase"/>
    <property type="match status" value="1"/>
</dbReference>
<dbReference type="RefSeq" id="WP_327920530.1">
    <property type="nucleotide sequence ID" value="NZ_JARMDB010000011.1"/>
</dbReference>
<dbReference type="CDD" id="cd00455">
    <property type="entry name" value="nuc_hydro"/>
    <property type="match status" value="1"/>
</dbReference>
<name>A0ABU6MY65_9BACI</name>
<dbReference type="Pfam" id="PF01156">
    <property type="entry name" value="IU_nuc_hydro"/>
    <property type="match status" value="1"/>
</dbReference>
<organism evidence="4 5">
    <name type="scientific">Bacillus paramycoides</name>
    <dbReference type="NCBI Taxonomy" id="2026194"/>
    <lineage>
        <taxon>Bacteria</taxon>
        <taxon>Bacillati</taxon>
        <taxon>Bacillota</taxon>
        <taxon>Bacilli</taxon>
        <taxon>Bacillales</taxon>
        <taxon>Bacillaceae</taxon>
        <taxon>Bacillus</taxon>
        <taxon>Bacillus cereus group</taxon>
    </lineage>
</organism>
<comment type="caution">
    <text evidence="4">The sequence shown here is derived from an EMBL/GenBank/DDBJ whole genome shotgun (WGS) entry which is preliminary data.</text>
</comment>
<dbReference type="EMBL" id="JARMDB010000011">
    <property type="protein sequence ID" value="MED1567636.1"/>
    <property type="molecule type" value="Genomic_DNA"/>
</dbReference>
<reference evidence="4 5" key="1">
    <citation type="submission" date="2023-03" db="EMBL/GenBank/DDBJ databases">
        <title>Bacillus Genome Sequencing.</title>
        <authorList>
            <person name="Dunlap C."/>
        </authorList>
    </citation>
    <scope>NUCLEOTIDE SEQUENCE [LARGE SCALE GENOMIC DNA]</scope>
    <source>
        <strain evidence="4 5">B-615</strain>
    </source>
</reference>
<evidence type="ECO:0000313" key="5">
    <source>
        <dbReference type="Proteomes" id="UP001309448"/>
    </source>
</evidence>
<dbReference type="Proteomes" id="UP001309448">
    <property type="component" value="Unassembled WGS sequence"/>
</dbReference>
<dbReference type="GO" id="GO:0016787">
    <property type="term" value="F:hydrolase activity"/>
    <property type="evidence" value="ECO:0007669"/>
    <property type="project" value="UniProtKB-KW"/>
</dbReference>
<evidence type="ECO:0000256" key="2">
    <source>
        <dbReference type="ARBA" id="ARBA00023295"/>
    </source>
</evidence>
<evidence type="ECO:0000259" key="3">
    <source>
        <dbReference type="Pfam" id="PF01156"/>
    </source>
</evidence>
<proteinExistence type="predicted"/>
<evidence type="ECO:0000313" key="4">
    <source>
        <dbReference type="EMBL" id="MED1567636.1"/>
    </source>
</evidence>
<gene>
    <name evidence="4" type="ORF">P4U88_17155</name>
</gene>
<dbReference type="PANTHER" id="PTHR12304">
    <property type="entry name" value="INOSINE-URIDINE PREFERRING NUCLEOSIDE HYDROLASE"/>
    <property type="match status" value="1"/>
</dbReference>
<sequence>MKQKILLFGDFGIDDAIALIYSFFTKEIEIVGIVADYGNVPREKVLKNINYLKYLSGNKDIPVYEGASCTLTGITAEYYPDVHGPEGLGPIITPSINYQIYPLHMVLDLVEQHINDLTIVNVGRLTSLATTFVLGLKLMQEAKEYLLMGGAIFYPGNVTASAEANFHSDPYAANIIITYAKNLTIIPLNVTQRALITPQQVEQIDHFHQKTKDPIGLIIKPLLNFYYQFYSQSVPGIIGSPLHDVFPIWYLLNRNKVTIRELPIKIVVDRGEAFGQSLGDFRSKPTPGFVKHRVALNFNEFEFTNDILRTFLKIR</sequence>
<protein>
    <submittedName>
        <fullName evidence="4">Nucleoside hydrolase</fullName>
    </submittedName>
</protein>